<accession>A0ABS5NZJ5</accession>
<evidence type="ECO:0000259" key="1">
    <source>
        <dbReference type="Pfam" id="PF00561"/>
    </source>
</evidence>
<dbReference type="InterPro" id="IPR000073">
    <property type="entry name" value="AB_hydrolase_1"/>
</dbReference>
<dbReference type="Proteomes" id="UP000681027">
    <property type="component" value="Unassembled WGS sequence"/>
</dbReference>
<dbReference type="InterPro" id="IPR050228">
    <property type="entry name" value="Carboxylesterase_BioH"/>
</dbReference>
<comment type="caution">
    <text evidence="2">The sequence shown here is derived from an EMBL/GenBank/DDBJ whole genome shotgun (WGS) entry which is preliminary data.</text>
</comment>
<gene>
    <name evidence="2" type="ORF">KHA94_24540</name>
</gene>
<dbReference type="PANTHER" id="PTHR43194:SF2">
    <property type="entry name" value="PEROXISOMAL MEMBRANE PROTEIN LPX1"/>
    <property type="match status" value="1"/>
</dbReference>
<dbReference type="GO" id="GO:0016787">
    <property type="term" value="F:hydrolase activity"/>
    <property type="evidence" value="ECO:0007669"/>
    <property type="project" value="UniProtKB-KW"/>
</dbReference>
<evidence type="ECO:0000313" key="2">
    <source>
        <dbReference type="EMBL" id="MBS4193256.1"/>
    </source>
</evidence>
<name>A0ABS5NZJ5_9BACI</name>
<sequence>MLHYRSFYMNDDTPWVTLIHGAGANSSIWYKQLREYKKYFNVLLIDLRGHGKSANNMWQKGDSFEQVADEVLEVLDYLKIKKTHFVGISLGTIVIQTIAKKQPDRFQSMVLGGAVTKLNLRTNFLINIGNLIKRIIPYMWIYSLFAWILMPKENHKEARKKFVFEAKKMCQKEFINWFSLTKRVNPFLKSMQKDFFGIPTLFVMGEEDYLFLEDAQMVVIATKDTSFETIKNAGHVCNIDQPRRFNDVTIKFMFNHNRNVMLPILHT</sequence>
<protein>
    <submittedName>
        <fullName evidence="2">Alpha/beta hydrolase</fullName>
    </submittedName>
</protein>
<dbReference type="EMBL" id="JAGYPM010000010">
    <property type="protein sequence ID" value="MBS4193256.1"/>
    <property type="molecule type" value="Genomic_DNA"/>
</dbReference>
<dbReference type="Pfam" id="PF00561">
    <property type="entry name" value="Abhydrolase_1"/>
    <property type="match status" value="1"/>
</dbReference>
<dbReference type="PANTHER" id="PTHR43194">
    <property type="entry name" value="HYDROLASE ALPHA/BETA FOLD FAMILY"/>
    <property type="match status" value="1"/>
</dbReference>
<dbReference type="SUPFAM" id="SSF53474">
    <property type="entry name" value="alpha/beta-Hydrolases"/>
    <property type="match status" value="1"/>
</dbReference>
<organism evidence="2 3">
    <name type="scientific">Cytobacillus citreus</name>
    <dbReference type="NCBI Taxonomy" id="2833586"/>
    <lineage>
        <taxon>Bacteria</taxon>
        <taxon>Bacillati</taxon>
        <taxon>Bacillota</taxon>
        <taxon>Bacilli</taxon>
        <taxon>Bacillales</taxon>
        <taxon>Bacillaceae</taxon>
        <taxon>Cytobacillus</taxon>
    </lineage>
</organism>
<keyword evidence="2" id="KW-0378">Hydrolase</keyword>
<dbReference type="InterPro" id="IPR000639">
    <property type="entry name" value="Epox_hydrolase-like"/>
</dbReference>
<feature type="domain" description="AB hydrolase-1" evidence="1">
    <location>
        <begin position="14"/>
        <end position="114"/>
    </location>
</feature>
<dbReference type="RefSeq" id="WP_213104695.1">
    <property type="nucleotide sequence ID" value="NZ_JAGYPM010000010.1"/>
</dbReference>
<evidence type="ECO:0000313" key="3">
    <source>
        <dbReference type="Proteomes" id="UP000681027"/>
    </source>
</evidence>
<keyword evidence="3" id="KW-1185">Reference proteome</keyword>
<dbReference type="Gene3D" id="3.40.50.1820">
    <property type="entry name" value="alpha/beta hydrolase"/>
    <property type="match status" value="1"/>
</dbReference>
<reference evidence="2 3" key="1">
    <citation type="submission" date="2021-05" db="EMBL/GenBank/DDBJ databases">
        <title>Novel Bacillus species.</title>
        <authorList>
            <person name="Liu G."/>
        </authorList>
    </citation>
    <scope>NUCLEOTIDE SEQUENCE [LARGE SCALE GENOMIC DNA]</scope>
    <source>
        <strain evidence="2 3">FJAT-49705</strain>
    </source>
</reference>
<dbReference type="InterPro" id="IPR029058">
    <property type="entry name" value="AB_hydrolase_fold"/>
</dbReference>
<dbReference type="PRINTS" id="PR00412">
    <property type="entry name" value="EPOXHYDRLASE"/>
</dbReference>
<proteinExistence type="predicted"/>